<dbReference type="InterPro" id="IPR003607">
    <property type="entry name" value="HD/PDEase_dom"/>
</dbReference>
<name>C4GFZ5_9NEIS</name>
<dbReference type="OrthoDB" id="9805041at2"/>
<sequence length="721" mass="80224">MPIPSPQASYDPLTADYRNKLFREAGYLSDAEQRQLETACAYAFRAHDGQTRKSGEPYITHPIAVATELARWHMDIQTLSAGLMHDVLEDTPVTKAQMATDFGDTIAEMVDGLSKLENLKFDSQAEQQAESFRKLILAMTKDVRVIIVKLSDRLHNMRTLGGKSPASRRRIATETLEVYAPIANRLGLNHVYRELQDLSFHAMHPKRYEILKRAMTAFKKNRHDVIDRVLRDINLRLVACNIEAQIRGREKNLYNIHQKMLSKKLKFEEVLDIYGFRVIVNSIPACYAALGALHSLYQPRPGKIKDYIAIPKSNGYKSLHTTLNGPYGLPIEVQIRTREMHAVAEVGVASHWAYKSKSGKEDEATQRTNQWLQNILDLQARSANAMEFLEHVKVDLFPNEVYIVTPKGRIITLPRGATPIDFAYTIHTDIGHRCVGARVNRVAVPLNTTLKTGDTVEIITSAQGKPNPAWLNFAKSSRARSAIRSYIKNTNHADAIALGERLLARALNSLLPKKVAQSETLKDKYLQSLEEKKQTFEDVLYQVGMGRLLPVSVAMEIADLAGEHWGGEVKLSPIQVNGNDMPHVHLGKCCLPLPGDSVRAVIVADQGVIIHRDNCATLLKTDSEHQLDADWGMLPNNASRTYDAAVVVSSLDAHALLAAITSAISDNGADIASVDTLSKSQSGTEGFVAFRFNLNVRDLAHLNAVMAALHQIPQVRKVTRV</sequence>
<dbReference type="SMART" id="SM00471">
    <property type="entry name" value="HDc"/>
    <property type="match status" value="1"/>
</dbReference>
<dbReference type="CDD" id="cd01668">
    <property type="entry name" value="TGS_RSH"/>
    <property type="match status" value="1"/>
</dbReference>
<feature type="domain" description="ACT" evidence="2">
    <location>
        <begin position="645"/>
        <end position="721"/>
    </location>
</feature>
<dbReference type="InterPro" id="IPR004811">
    <property type="entry name" value="RelA/Spo_fam"/>
</dbReference>
<evidence type="ECO:0000259" key="3">
    <source>
        <dbReference type="PROSITE" id="PS51831"/>
    </source>
</evidence>
<organism evidence="5 6">
    <name type="scientific">Kingella oralis ATCC 51147</name>
    <dbReference type="NCBI Taxonomy" id="629741"/>
    <lineage>
        <taxon>Bacteria</taxon>
        <taxon>Pseudomonadati</taxon>
        <taxon>Pseudomonadota</taxon>
        <taxon>Betaproteobacteria</taxon>
        <taxon>Neisseriales</taxon>
        <taxon>Neisseriaceae</taxon>
        <taxon>Kingella</taxon>
    </lineage>
</organism>
<dbReference type="Pfam" id="PF02824">
    <property type="entry name" value="TGS"/>
    <property type="match status" value="1"/>
</dbReference>
<protein>
    <submittedName>
        <fullName evidence="5">RelA/SpoT family protein</fullName>
    </submittedName>
</protein>
<dbReference type="FunFam" id="3.30.460.10:FF:000001">
    <property type="entry name" value="GTP pyrophosphokinase RelA"/>
    <property type="match status" value="1"/>
</dbReference>
<feature type="domain" description="TGS" evidence="4">
    <location>
        <begin position="399"/>
        <end position="460"/>
    </location>
</feature>
<dbReference type="GeneID" id="84906668"/>
<dbReference type="PANTHER" id="PTHR21262">
    <property type="entry name" value="GUANOSINE-3',5'-BIS DIPHOSPHATE 3'-PYROPHOSPHOHYDROLASE"/>
    <property type="match status" value="1"/>
</dbReference>
<comment type="similarity">
    <text evidence="1">Belongs to the relA/spoT family.</text>
</comment>
<dbReference type="Pfam" id="PF19296">
    <property type="entry name" value="RelA_AH_RIS"/>
    <property type="match status" value="1"/>
</dbReference>
<dbReference type="Gene3D" id="1.10.3210.10">
    <property type="entry name" value="Hypothetical protein af1432"/>
    <property type="match status" value="1"/>
</dbReference>
<dbReference type="InterPro" id="IPR012676">
    <property type="entry name" value="TGS-like"/>
</dbReference>
<dbReference type="RefSeq" id="WP_003795013.1">
    <property type="nucleotide sequence ID" value="NZ_GG665871.1"/>
</dbReference>
<dbReference type="Proteomes" id="UP000003009">
    <property type="component" value="Unassembled WGS sequence"/>
</dbReference>
<dbReference type="Pfam" id="PF13291">
    <property type="entry name" value="ACT_4"/>
    <property type="match status" value="1"/>
</dbReference>
<dbReference type="HOGENOM" id="CLU_012300_3_0_4"/>
<dbReference type="PROSITE" id="PS51671">
    <property type="entry name" value="ACT"/>
    <property type="match status" value="1"/>
</dbReference>
<dbReference type="GO" id="GO:0008893">
    <property type="term" value="F:guanosine-3',5'-bis(diphosphate) 3'-diphosphatase activity"/>
    <property type="evidence" value="ECO:0007669"/>
    <property type="project" value="TreeGrafter"/>
</dbReference>
<dbReference type="InterPro" id="IPR045865">
    <property type="entry name" value="ACT-like_dom_sf"/>
</dbReference>
<feature type="domain" description="HD" evidence="3">
    <location>
        <begin position="58"/>
        <end position="157"/>
    </location>
</feature>
<dbReference type="SUPFAM" id="SSF81301">
    <property type="entry name" value="Nucleotidyltransferase"/>
    <property type="match status" value="1"/>
</dbReference>
<dbReference type="PROSITE" id="PS51831">
    <property type="entry name" value="HD"/>
    <property type="match status" value="1"/>
</dbReference>
<dbReference type="GO" id="GO:0015969">
    <property type="term" value="P:guanosine tetraphosphate metabolic process"/>
    <property type="evidence" value="ECO:0007669"/>
    <property type="project" value="InterPro"/>
</dbReference>
<dbReference type="SMART" id="SM00954">
    <property type="entry name" value="RelA_SpoT"/>
    <property type="match status" value="1"/>
</dbReference>
<dbReference type="FunFam" id="3.10.20.30:FF:000002">
    <property type="entry name" value="GTP pyrophosphokinase (RelA/SpoT)"/>
    <property type="match status" value="1"/>
</dbReference>
<evidence type="ECO:0000313" key="5">
    <source>
        <dbReference type="EMBL" id="EEP69150.1"/>
    </source>
</evidence>
<dbReference type="CDD" id="cd00077">
    <property type="entry name" value="HDc"/>
    <property type="match status" value="1"/>
</dbReference>
<comment type="function">
    <text evidence="1">In eubacteria ppGpp (guanosine 3'-diphosphate 5'-diphosphate) is a mediator of the stringent response that coordinates a variety of cellular activities in response to changes in nutritional abundance.</text>
</comment>
<dbReference type="GO" id="GO:0005886">
    <property type="term" value="C:plasma membrane"/>
    <property type="evidence" value="ECO:0007669"/>
    <property type="project" value="TreeGrafter"/>
</dbReference>
<dbReference type="AlphaFoldDB" id="C4GFZ5"/>
<dbReference type="InterPro" id="IPR012675">
    <property type="entry name" value="Beta-grasp_dom_sf"/>
</dbReference>
<dbReference type="CDD" id="cd05399">
    <property type="entry name" value="NT_Rel-Spo_like"/>
    <property type="match status" value="1"/>
</dbReference>
<dbReference type="InterPro" id="IPR004095">
    <property type="entry name" value="TGS"/>
</dbReference>
<dbReference type="EMBL" id="ACJW02000002">
    <property type="protein sequence ID" value="EEP69150.1"/>
    <property type="molecule type" value="Genomic_DNA"/>
</dbReference>
<dbReference type="InterPro" id="IPR006674">
    <property type="entry name" value="HD_domain"/>
</dbReference>
<dbReference type="FunFam" id="1.10.3210.10:FF:000001">
    <property type="entry name" value="GTP pyrophosphokinase RelA"/>
    <property type="match status" value="1"/>
</dbReference>
<dbReference type="InterPro" id="IPR002912">
    <property type="entry name" value="ACT_dom"/>
</dbReference>
<proteinExistence type="inferred from homology"/>
<dbReference type="SUPFAM" id="SSF81271">
    <property type="entry name" value="TGS-like"/>
    <property type="match status" value="1"/>
</dbReference>
<dbReference type="CDD" id="cd04876">
    <property type="entry name" value="ACT_RelA-SpoT"/>
    <property type="match status" value="1"/>
</dbReference>
<dbReference type="InterPro" id="IPR043519">
    <property type="entry name" value="NT_sf"/>
</dbReference>
<dbReference type="Gene3D" id="3.30.460.10">
    <property type="entry name" value="Beta Polymerase, domain 2"/>
    <property type="match status" value="1"/>
</dbReference>
<dbReference type="InterPro" id="IPR007685">
    <property type="entry name" value="RelA_SpoT"/>
</dbReference>
<dbReference type="InterPro" id="IPR045600">
    <property type="entry name" value="RelA/SpoT_AH_RIS"/>
</dbReference>
<evidence type="ECO:0000259" key="4">
    <source>
        <dbReference type="PROSITE" id="PS51880"/>
    </source>
</evidence>
<dbReference type="InterPro" id="IPR033655">
    <property type="entry name" value="TGS_RelA/SpoT"/>
</dbReference>
<dbReference type="SUPFAM" id="SSF109604">
    <property type="entry name" value="HD-domain/PDEase-like"/>
    <property type="match status" value="1"/>
</dbReference>
<dbReference type="PANTHER" id="PTHR21262:SF36">
    <property type="entry name" value="BIFUNCTIONAL (P)PPGPP SYNTHASE_HYDROLASE SPOT"/>
    <property type="match status" value="1"/>
</dbReference>
<dbReference type="GO" id="GO:0042594">
    <property type="term" value="P:response to starvation"/>
    <property type="evidence" value="ECO:0007669"/>
    <property type="project" value="TreeGrafter"/>
</dbReference>
<dbReference type="PROSITE" id="PS51880">
    <property type="entry name" value="TGS"/>
    <property type="match status" value="1"/>
</dbReference>
<dbReference type="STRING" id="629741.GCWU000324_01062"/>
<comment type="caution">
    <text evidence="5">The sequence shown here is derived from an EMBL/GenBank/DDBJ whole genome shotgun (WGS) entry which is preliminary data.</text>
</comment>
<dbReference type="Pfam" id="PF04607">
    <property type="entry name" value="RelA_SpoT"/>
    <property type="match status" value="1"/>
</dbReference>
<evidence type="ECO:0000256" key="1">
    <source>
        <dbReference type="RuleBase" id="RU003847"/>
    </source>
</evidence>
<dbReference type="Gene3D" id="3.10.20.30">
    <property type="match status" value="1"/>
</dbReference>
<dbReference type="Pfam" id="PF13328">
    <property type="entry name" value="HD_4"/>
    <property type="match status" value="1"/>
</dbReference>
<dbReference type="NCBIfam" id="TIGR00691">
    <property type="entry name" value="spoT_relA"/>
    <property type="match status" value="1"/>
</dbReference>
<gene>
    <name evidence="5" type="ORF">GCWU000324_01062</name>
</gene>
<keyword evidence="6" id="KW-1185">Reference proteome</keyword>
<accession>C4GFZ5</accession>
<dbReference type="GO" id="GO:0015949">
    <property type="term" value="P:nucleobase-containing small molecule interconversion"/>
    <property type="evidence" value="ECO:0007669"/>
    <property type="project" value="UniProtKB-ARBA"/>
</dbReference>
<dbReference type="Gene3D" id="3.30.70.260">
    <property type="match status" value="1"/>
</dbReference>
<evidence type="ECO:0000259" key="2">
    <source>
        <dbReference type="PROSITE" id="PS51671"/>
    </source>
</evidence>
<reference evidence="5" key="1">
    <citation type="submission" date="2009-04" db="EMBL/GenBank/DDBJ databases">
        <authorList>
            <person name="Weinstock G."/>
            <person name="Sodergren E."/>
            <person name="Clifton S."/>
            <person name="Fulton L."/>
            <person name="Fulton B."/>
            <person name="Courtney L."/>
            <person name="Fronick C."/>
            <person name="Harrison M."/>
            <person name="Strong C."/>
            <person name="Farmer C."/>
            <person name="Delahaunty K."/>
            <person name="Markovic C."/>
            <person name="Hall O."/>
            <person name="Minx P."/>
            <person name="Tomlinson C."/>
            <person name="Mitreva M."/>
            <person name="Nelson J."/>
            <person name="Hou S."/>
            <person name="Wollam A."/>
            <person name="Pepin K.H."/>
            <person name="Johnson M."/>
            <person name="Bhonagiri V."/>
            <person name="Nash W.E."/>
            <person name="Warren W."/>
            <person name="Chinwalla A."/>
            <person name="Mardis E.R."/>
            <person name="Wilson R.K."/>
        </authorList>
    </citation>
    <scope>NUCLEOTIDE SEQUENCE [LARGE SCALE GENOMIC DNA]</scope>
    <source>
        <strain evidence="5">ATCC 51147</strain>
    </source>
</reference>
<evidence type="ECO:0000313" key="6">
    <source>
        <dbReference type="Proteomes" id="UP000003009"/>
    </source>
</evidence>
<dbReference type="SUPFAM" id="SSF55021">
    <property type="entry name" value="ACT-like"/>
    <property type="match status" value="1"/>
</dbReference>
<dbReference type="GO" id="GO:0008728">
    <property type="term" value="F:GTP diphosphokinase activity"/>
    <property type="evidence" value="ECO:0007669"/>
    <property type="project" value="TreeGrafter"/>
</dbReference>